<dbReference type="Pfam" id="PF14559">
    <property type="entry name" value="TPR_19"/>
    <property type="match status" value="1"/>
</dbReference>
<keyword evidence="1" id="KW-0677">Repeat</keyword>
<feature type="repeat" description="TPR" evidence="4">
    <location>
        <begin position="123"/>
        <end position="156"/>
    </location>
</feature>
<dbReference type="Pfam" id="PF13414">
    <property type="entry name" value="TPR_11"/>
    <property type="match status" value="1"/>
</dbReference>
<name>A0ABQ5Q4X6_9BACT</name>
<keyword evidence="2 4" id="KW-0802">TPR repeat</keyword>
<accession>A0ABQ5Q4X6</accession>
<feature type="repeat" description="TPR" evidence="4">
    <location>
        <begin position="89"/>
        <end position="122"/>
    </location>
</feature>
<dbReference type="RefSeq" id="WP_285723491.1">
    <property type="nucleotide sequence ID" value="NZ_BSDD01000002.1"/>
</dbReference>
<proteinExistence type="predicted"/>
<dbReference type="EMBL" id="BSDD01000002">
    <property type="protein sequence ID" value="GLH69471.1"/>
    <property type="molecule type" value="Genomic_DNA"/>
</dbReference>
<dbReference type="InterPro" id="IPR011990">
    <property type="entry name" value="TPR-like_helical_dom_sf"/>
</dbReference>
<dbReference type="PANTHER" id="PTHR44943">
    <property type="entry name" value="CELLULOSE SYNTHASE OPERON PROTEIN C"/>
    <property type="match status" value="1"/>
</dbReference>
<keyword evidence="6" id="KW-1185">Reference proteome</keyword>
<gene>
    <name evidence="5" type="ORF">GETHPA_10040</name>
</gene>
<dbReference type="PROSITE" id="PS50005">
    <property type="entry name" value="TPR"/>
    <property type="match status" value="2"/>
</dbReference>
<evidence type="ECO:0008006" key="7">
    <source>
        <dbReference type="Google" id="ProtNLM"/>
    </source>
</evidence>
<dbReference type="Gene3D" id="1.25.40.10">
    <property type="entry name" value="Tetratricopeptide repeat domain"/>
    <property type="match status" value="2"/>
</dbReference>
<dbReference type="InterPro" id="IPR019734">
    <property type="entry name" value="TPR_rpt"/>
</dbReference>
<dbReference type="InterPro" id="IPR051685">
    <property type="entry name" value="Ycf3/AcsC/BcsC/TPR_MFPF"/>
</dbReference>
<evidence type="ECO:0000313" key="6">
    <source>
        <dbReference type="Proteomes" id="UP001165089"/>
    </source>
</evidence>
<dbReference type="PROSITE" id="PS50293">
    <property type="entry name" value="TPR_REGION"/>
    <property type="match status" value="1"/>
</dbReference>
<evidence type="ECO:0000256" key="4">
    <source>
        <dbReference type="PROSITE-ProRule" id="PRU00339"/>
    </source>
</evidence>
<comment type="caution">
    <text evidence="5">The sequence shown here is derived from an EMBL/GenBank/DDBJ whole genome shotgun (WGS) entry which is preliminary data.</text>
</comment>
<evidence type="ECO:0000313" key="5">
    <source>
        <dbReference type="EMBL" id="GLH69471.1"/>
    </source>
</evidence>
<sequence>MNRNILLALAGGLVVGGLIGYFIGASSGSGSSTVVAAAVPAATAAPAMPGGMPGAAPGMTPPGAMPPSAVQQQNIAGLERATLQDPKNRAAWVELGNAYFDSNQAQKAVTAYAKALALQGDDPNVLTDQGVMFRELGQFDKAVANFQKAQKLDPKHLQSLFNLGIVYANDLHKLPEAQAAWNRIITLAPDSQQAGQARQALAQLKTGTPR</sequence>
<dbReference type="Proteomes" id="UP001165089">
    <property type="component" value="Unassembled WGS sequence"/>
</dbReference>
<evidence type="ECO:0000256" key="3">
    <source>
        <dbReference type="ARBA" id="ARBA00023078"/>
    </source>
</evidence>
<evidence type="ECO:0000256" key="1">
    <source>
        <dbReference type="ARBA" id="ARBA00022737"/>
    </source>
</evidence>
<dbReference type="PANTHER" id="PTHR44943:SF9">
    <property type="entry name" value="TPR-REPEAT-CONTAINING PROTEIN"/>
    <property type="match status" value="1"/>
</dbReference>
<reference evidence="5 6" key="1">
    <citation type="journal article" date="2023" name="Antonie Van Leeuwenhoek">
        <title>Mesoterricola silvestris gen. nov., sp. nov., Mesoterricola sediminis sp. nov., Geothrix oryzae sp. nov., Geothrix edaphica sp. nov., Geothrix rubra sp. nov., and Geothrix limicola sp. nov., six novel members of Acidobacteriota isolated from soils.</title>
        <authorList>
            <person name="Itoh H."/>
            <person name="Sugisawa Y."/>
            <person name="Mise K."/>
            <person name="Xu Z."/>
            <person name="Kuniyasu M."/>
            <person name="Ushijima N."/>
            <person name="Kawano K."/>
            <person name="Kobayashi E."/>
            <person name="Shiratori Y."/>
            <person name="Masuda Y."/>
            <person name="Senoo K."/>
        </authorList>
    </citation>
    <scope>NUCLEOTIDE SEQUENCE [LARGE SCALE GENOMIC DNA]</scope>
    <source>
        <strain evidence="5 6">Red803</strain>
    </source>
</reference>
<dbReference type="SMART" id="SM00028">
    <property type="entry name" value="TPR"/>
    <property type="match status" value="3"/>
</dbReference>
<organism evidence="5 6">
    <name type="scientific">Geothrix rubra</name>
    <dbReference type="NCBI Taxonomy" id="2927977"/>
    <lineage>
        <taxon>Bacteria</taxon>
        <taxon>Pseudomonadati</taxon>
        <taxon>Acidobacteriota</taxon>
        <taxon>Holophagae</taxon>
        <taxon>Holophagales</taxon>
        <taxon>Holophagaceae</taxon>
        <taxon>Geothrix</taxon>
    </lineage>
</organism>
<keyword evidence="3" id="KW-0793">Thylakoid</keyword>
<evidence type="ECO:0000256" key="2">
    <source>
        <dbReference type="ARBA" id="ARBA00022803"/>
    </source>
</evidence>
<protein>
    <recommendedName>
        <fullName evidence="7">Tetratricopeptide repeat protein</fullName>
    </recommendedName>
</protein>
<dbReference type="SUPFAM" id="SSF48452">
    <property type="entry name" value="TPR-like"/>
    <property type="match status" value="1"/>
</dbReference>